<evidence type="ECO:0008006" key="4">
    <source>
        <dbReference type="Google" id="ProtNLM"/>
    </source>
</evidence>
<evidence type="ECO:0000256" key="1">
    <source>
        <dbReference type="SAM" id="Phobius"/>
    </source>
</evidence>
<dbReference type="Proteomes" id="UP001595755">
    <property type="component" value="Unassembled WGS sequence"/>
</dbReference>
<feature type="transmembrane region" description="Helical" evidence="1">
    <location>
        <begin position="9"/>
        <end position="29"/>
    </location>
</feature>
<gene>
    <name evidence="2" type="ORF">ACFO1S_06100</name>
</gene>
<dbReference type="EMBL" id="JBHSED010000007">
    <property type="protein sequence ID" value="MFC4303016.1"/>
    <property type="molecule type" value="Genomic_DNA"/>
</dbReference>
<proteinExistence type="predicted"/>
<keyword evidence="1" id="KW-0472">Membrane</keyword>
<keyword evidence="1" id="KW-1133">Transmembrane helix</keyword>
<keyword evidence="3" id="KW-1185">Reference proteome</keyword>
<comment type="caution">
    <text evidence="2">The sequence shown here is derived from an EMBL/GenBank/DDBJ whole genome shotgun (WGS) entry which is preliminary data.</text>
</comment>
<reference evidence="3" key="1">
    <citation type="journal article" date="2019" name="Int. J. Syst. Evol. Microbiol.">
        <title>The Global Catalogue of Microorganisms (GCM) 10K type strain sequencing project: providing services to taxonomists for standard genome sequencing and annotation.</title>
        <authorList>
            <consortium name="The Broad Institute Genomics Platform"/>
            <consortium name="The Broad Institute Genome Sequencing Center for Infectious Disease"/>
            <person name="Wu L."/>
            <person name="Ma J."/>
        </authorList>
    </citation>
    <scope>NUCLEOTIDE SEQUENCE [LARGE SCALE GENOMIC DNA]</scope>
    <source>
        <strain evidence="3">CGMCC 4.1641</strain>
    </source>
</reference>
<organism evidence="2 3">
    <name type="scientific">Cohnella boryungensis</name>
    <dbReference type="NCBI Taxonomy" id="768479"/>
    <lineage>
        <taxon>Bacteria</taxon>
        <taxon>Bacillati</taxon>
        <taxon>Bacillota</taxon>
        <taxon>Bacilli</taxon>
        <taxon>Bacillales</taxon>
        <taxon>Paenibacillaceae</taxon>
        <taxon>Cohnella</taxon>
    </lineage>
</organism>
<evidence type="ECO:0000313" key="2">
    <source>
        <dbReference type="EMBL" id="MFC4303016.1"/>
    </source>
</evidence>
<dbReference type="RefSeq" id="WP_204606190.1">
    <property type="nucleotide sequence ID" value="NZ_JBHSED010000007.1"/>
</dbReference>
<dbReference type="SUPFAM" id="SSF50993">
    <property type="entry name" value="Peptidase/esterase 'gauge' domain"/>
    <property type="match status" value="1"/>
</dbReference>
<evidence type="ECO:0000313" key="3">
    <source>
        <dbReference type="Proteomes" id="UP001595755"/>
    </source>
</evidence>
<sequence length="645" mass="72813">MQIVRQRRGLILIVIGIVAAVIAAVWLIGRPSPAKSVEETPVVFVRDSQLMLKPEKEQSLTELSGLLPQKDLNAAESWEKTNFMNKFFRLNEQRDKMFFVTEVSEDNEATLYYRDMAKNPSSWKGKPGVELASGITATSPMLNQTFFKISGDGETVLYLKDASEKNGGTLYMNNLREEIAVDERVAAYYYADEPDLIYYTAYDENNRLNLKTAKRSKPTENKEIAADVLGVHSIDPDTGEIHYLKMTTIDGNHELYSALPNKSPVKLVSDIGFTVGGIKHGSFFYLTYTPSNLKLSDIVDDDLAEADRALLEPKREDYTAVERRKLNNYWTGKPYEADVEVFDQAGFDAANEKYKEKKERDGMRRELQATDYEPLSSLYYFNQGKSVKLADNYEALLYADAESGTIIYRSADYASVPKVPMSEATFANGVIAQYKGNVVKAAATYISNAHITHFKMGEEAGASFTQAALSEDGDKVYGIEKDRSLVAFDLEEGKPVRREVLDKDVFLMQRIAGDKPRLFYYKQSEGNANYSVLYEYADGASRQISDNVSYNKNKYYPETDSVYYFTDYDSATRTGTLNHYQGGKSVKIAEDVNEFYYNESSGLYYIGNYDRKRGTGDLMRAGGGKSEQVADRVRFMYEGADYNLL</sequence>
<protein>
    <recommendedName>
        <fullName evidence="4">DUF5050 domain-containing protein</fullName>
    </recommendedName>
</protein>
<keyword evidence="1" id="KW-0812">Transmembrane</keyword>
<accession>A0ABV8S659</accession>
<name>A0ABV8S659_9BACL</name>